<feature type="non-terminal residue" evidence="4">
    <location>
        <position position="1"/>
    </location>
</feature>
<dbReference type="OrthoDB" id="165358at2759"/>
<feature type="transmembrane region" description="Helical" evidence="2">
    <location>
        <begin position="70"/>
        <end position="89"/>
    </location>
</feature>
<evidence type="ECO:0000256" key="2">
    <source>
        <dbReference type="SAM" id="Phobius"/>
    </source>
</evidence>
<dbReference type="Proteomes" id="UP000053237">
    <property type="component" value="Unassembled WGS sequence"/>
</dbReference>
<dbReference type="InterPro" id="IPR010308">
    <property type="entry name" value="TRP_C"/>
</dbReference>
<dbReference type="Pfam" id="PF06011">
    <property type="entry name" value="TRP"/>
    <property type="match status" value="1"/>
</dbReference>
<keyword evidence="2" id="KW-0812">Transmembrane</keyword>
<gene>
    <name evidence="4" type="ORF">BN9_132670</name>
</gene>
<evidence type="ECO:0000259" key="3">
    <source>
        <dbReference type="Pfam" id="PF06011"/>
    </source>
</evidence>
<feature type="transmembrane region" description="Helical" evidence="2">
    <location>
        <begin position="95"/>
        <end position="113"/>
    </location>
</feature>
<feature type="domain" description="TRP C-terminal" evidence="3">
    <location>
        <begin position="8"/>
        <end position="194"/>
    </location>
</feature>
<comment type="caution">
    <text evidence="4">The sequence shown here is derived from an EMBL/GenBank/DDBJ whole genome shotgun (WGS) entry which is preliminary data.</text>
</comment>
<dbReference type="AlphaFoldDB" id="A0A024GVL9"/>
<feature type="transmembrane region" description="Helical" evidence="2">
    <location>
        <begin position="125"/>
        <end position="148"/>
    </location>
</feature>
<accession>A0A024GVL9</accession>
<feature type="transmembrane region" description="Helical" evidence="2">
    <location>
        <begin position="160"/>
        <end position="184"/>
    </location>
</feature>
<sequence>FEMDELTDIKLYAAILSLVFLAIGIIFFGYYIVKQNEEQIKDVGTSTHLEKAVCMRYGALYDEYKFKDRYFFAPKMMLVLLAGCVTGFVGISSAVQVGILLSAHVLFFVYLEIRSPHHSRFVQTTTSFVTIMKIAALVLTFFLISAAGADGFPTELQHGVSLAIVGLNLVVLFMLTVRSLYAFYKKYKLQKQAKRNGETMETVDEYFKENTPQQPDKLSLKPCEPDSQDAKSSHLTPSTLQPDAHFTSNQDRRHRTRHVSNSGTQQLPVAEEYTRGYFHAPRQHHQRNCAVEL</sequence>
<dbReference type="GO" id="GO:0016020">
    <property type="term" value="C:membrane"/>
    <property type="evidence" value="ECO:0007669"/>
    <property type="project" value="TreeGrafter"/>
</dbReference>
<dbReference type="EMBL" id="CAIX01001466">
    <property type="protein sequence ID" value="CCI50856.1"/>
    <property type="molecule type" value="Genomic_DNA"/>
</dbReference>
<dbReference type="PANTHER" id="PTHR31145">
    <property type="entry name" value="INTEGRAL MEMBRANE PROTEIN (AFU_ORTHOLOGUE AFUA_7G01610)"/>
    <property type="match status" value="1"/>
</dbReference>
<feature type="region of interest" description="Disordered" evidence="1">
    <location>
        <begin position="209"/>
        <end position="268"/>
    </location>
</feature>
<feature type="transmembrane region" description="Helical" evidence="2">
    <location>
        <begin position="12"/>
        <end position="33"/>
    </location>
</feature>
<evidence type="ECO:0000313" key="4">
    <source>
        <dbReference type="EMBL" id="CCI50856.1"/>
    </source>
</evidence>
<feature type="compositionally biased region" description="Polar residues" evidence="1">
    <location>
        <begin position="233"/>
        <end position="249"/>
    </location>
</feature>
<organism evidence="4 5">
    <name type="scientific">Albugo candida</name>
    <dbReference type="NCBI Taxonomy" id="65357"/>
    <lineage>
        <taxon>Eukaryota</taxon>
        <taxon>Sar</taxon>
        <taxon>Stramenopiles</taxon>
        <taxon>Oomycota</taxon>
        <taxon>Peronosporomycetes</taxon>
        <taxon>Albuginales</taxon>
        <taxon>Albuginaceae</taxon>
        <taxon>Albugo</taxon>
    </lineage>
</organism>
<evidence type="ECO:0000313" key="5">
    <source>
        <dbReference type="Proteomes" id="UP000053237"/>
    </source>
</evidence>
<dbReference type="InterPro" id="IPR040241">
    <property type="entry name" value="TRP_Flc/Pkd2-like"/>
</dbReference>
<keyword evidence="2" id="KW-0472">Membrane</keyword>
<protein>
    <recommendedName>
        <fullName evidence="3">TRP C-terminal domain-containing protein</fullName>
    </recommendedName>
</protein>
<dbReference type="InParanoid" id="A0A024GVL9"/>
<proteinExistence type="predicted"/>
<keyword evidence="2" id="KW-1133">Transmembrane helix</keyword>
<dbReference type="PANTHER" id="PTHR31145:SF6">
    <property type="entry name" value="INTEGRAL MEMBRANE PROTEIN (AFU_ORTHOLOGUE AFUA_7G01610)"/>
    <property type="match status" value="1"/>
</dbReference>
<dbReference type="GO" id="GO:0055085">
    <property type="term" value="P:transmembrane transport"/>
    <property type="evidence" value="ECO:0007669"/>
    <property type="project" value="TreeGrafter"/>
</dbReference>
<evidence type="ECO:0000256" key="1">
    <source>
        <dbReference type="SAM" id="MobiDB-lite"/>
    </source>
</evidence>
<keyword evidence="5" id="KW-1185">Reference proteome</keyword>
<reference evidence="4 5" key="1">
    <citation type="submission" date="2012-05" db="EMBL/GenBank/DDBJ databases">
        <title>Recombination and specialization in a pathogen metapopulation.</title>
        <authorList>
            <person name="Gardiner A."/>
            <person name="Kemen E."/>
            <person name="Schultz-Larsen T."/>
            <person name="MacLean D."/>
            <person name="Van Oosterhout C."/>
            <person name="Jones J.D.G."/>
        </authorList>
    </citation>
    <scope>NUCLEOTIDE SEQUENCE [LARGE SCALE GENOMIC DNA]</scope>
    <source>
        <strain evidence="4 5">Ac Nc2</strain>
    </source>
</reference>
<name>A0A024GVL9_9STRA</name>